<name>A0AAV4JY33_9GAST</name>
<feature type="region of interest" description="Disordered" evidence="1">
    <location>
        <begin position="1"/>
        <end position="45"/>
    </location>
</feature>
<dbReference type="AlphaFoldDB" id="A0AAV4JY33"/>
<dbReference type="PROSITE" id="PS50948">
    <property type="entry name" value="PAN"/>
    <property type="match status" value="1"/>
</dbReference>
<evidence type="ECO:0000313" key="4">
    <source>
        <dbReference type="EMBL" id="GFS27647.1"/>
    </source>
</evidence>
<proteinExistence type="predicted"/>
<evidence type="ECO:0000256" key="1">
    <source>
        <dbReference type="SAM" id="MobiDB-lite"/>
    </source>
</evidence>
<dbReference type="CDD" id="cd00037">
    <property type="entry name" value="CLECT"/>
    <property type="match status" value="1"/>
</dbReference>
<reference evidence="4 5" key="1">
    <citation type="journal article" date="2021" name="Elife">
        <title>Chloroplast acquisition without the gene transfer in kleptoplastic sea slugs, Plakobranchus ocellatus.</title>
        <authorList>
            <person name="Maeda T."/>
            <person name="Takahashi S."/>
            <person name="Yoshida T."/>
            <person name="Shimamura S."/>
            <person name="Takaki Y."/>
            <person name="Nagai Y."/>
            <person name="Toyoda A."/>
            <person name="Suzuki Y."/>
            <person name="Arimoto A."/>
            <person name="Ishii H."/>
            <person name="Satoh N."/>
            <person name="Nishiyama T."/>
            <person name="Hasebe M."/>
            <person name="Maruyama T."/>
            <person name="Minagawa J."/>
            <person name="Obokata J."/>
            <person name="Shigenobu S."/>
        </authorList>
    </citation>
    <scope>NUCLEOTIDE SEQUENCE [LARGE SCALE GENOMIC DNA]</scope>
</reference>
<dbReference type="Gene3D" id="3.10.100.10">
    <property type="entry name" value="Mannose-Binding Protein A, subunit A"/>
    <property type="match status" value="1"/>
</dbReference>
<gene>
    <name evidence="4" type="ORF">ElyMa_005290200</name>
</gene>
<evidence type="ECO:0000259" key="2">
    <source>
        <dbReference type="PROSITE" id="PS50041"/>
    </source>
</evidence>
<accession>A0AAV4JY33</accession>
<dbReference type="PROSITE" id="PS50041">
    <property type="entry name" value="C_TYPE_LECTIN_2"/>
    <property type="match status" value="1"/>
</dbReference>
<evidence type="ECO:0000259" key="3">
    <source>
        <dbReference type="PROSITE" id="PS50948"/>
    </source>
</evidence>
<keyword evidence="5" id="KW-1185">Reference proteome</keyword>
<dbReference type="Pfam" id="PF00059">
    <property type="entry name" value="Lectin_C"/>
    <property type="match status" value="1"/>
</dbReference>
<evidence type="ECO:0008006" key="6">
    <source>
        <dbReference type="Google" id="ProtNLM"/>
    </source>
</evidence>
<comment type="caution">
    <text evidence="4">The sequence shown here is derived from an EMBL/GenBank/DDBJ whole genome shotgun (WGS) entry which is preliminary data.</text>
</comment>
<organism evidence="4 5">
    <name type="scientific">Elysia marginata</name>
    <dbReference type="NCBI Taxonomy" id="1093978"/>
    <lineage>
        <taxon>Eukaryota</taxon>
        <taxon>Metazoa</taxon>
        <taxon>Spiralia</taxon>
        <taxon>Lophotrochozoa</taxon>
        <taxon>Mollusca</taxon>
        <taxon>Gastropoda</taxon>
        <taxon>Heterobranchia</taxon>
        <taxon>Euthyneura</taxon>
        <taxon>Panpulmonata</taxon>
        <taxon>Sacoglossa</taxon>
        <taxon>Placobranchoidea</taxon>
        <taxon>Plakobranchidae</taxon>
        <taxon>Elysia</taxon>
    </lineage>
</organism>
<sequence length="255" mass="28126">MLLSIGGDDDQHDSDDKDGDVDDGVGDEGDDSDNDDQDDNCDNSARPVELADQAEFDAMQTFLDPASTDQYWVGLTWRPNSDKGEFFWSQHQSKPPESMWFSDEPNNSGQCVRMTWADNFRRLTRSNIPDTGCLLADHGCHNLYSVICEKDAIATSNNVQQLPNYTYTHISKLNTTESQWRRAASSSKVSRLECAAACTSQLTSGSCGAFVYNSTAASSSGESCVLFSTDSLLTEAISTEHYAQLYIAMLDLKCE</sequence>
<dbReference type="InterPro" id="IPR001304">
    <property type="entry name" value="C-type_lectin-like"/>
</dbReference>
<protein>
    <recommendedName>
        <fullName evidence="6">C-type lectin domain-containing protein</fullName>
    </recommendedName>
</protein>
<dbReference type="Gene3D" id="3.50.4.10">
    <property type="entry name" value="Hepatocyte Growth Factor"/>
    <property type="match status" value="1"/>
</dbReference>
<dbReference type="InterPro" id="IPR016187">
    <property type="entry name" value="CTDL_fold"/>
</dbReference>
<dbReference type="InterPro" id="IPR003609">
    <property type="entry name" value="Pan_app"/>
</dbReference>
<feature type="domain" description="C-type lectin" evidence="2">
    <location>
        <begin position="35"/>
        <end position="118"/>
    </location>
</feature>
<feature type="compositionally biased region" description="Acidic residues" evidence="1">
    <location>
        <begin position="7"/>
        <end position="41"/>
    </location>
</feature>
<dbReference type="InterPro" id="IPR016186">
    <property type="entry name" value="C-type_lectin-like/link_sf"/>
</dbReference>
<dbReference type="EMBL" id="BMAT01010546">
    <property type="protein sequence ID" value="GFS27647.1"/>
    <property type="molecule type" value="Genomic_DNA"/>
</dbReference>
<feature type="domain" description="Apple" evidence="3">
    <location>
        <begin position="148"/>
        <end position="250"/>
    </location>
</feature>
<dbReference type="SUPFAM" id="SSF56436">
    <property type="entry name" value="C-type lectin-like"/>
    <property type="match status" value="1"/>
</dbReference>
<evidence type="ECO:0000313" key="5">
    <source>
        <dbReference type="Proteomes" id="UP000762676"/>
    </source>
</evidence>
<dbReference type="Proteomes" id="UP000762676">
    <property type="component" value="Unassembled WGS sequence"/>
</dbReference>